<feature type="transmembrane region" description="Helical" evidence="2">
    <location>
        <begin position="156"/>
        <end position="176"/>
    </location>
</feature>
<evidence type="ECO:0000256" key="2">
    <source>
        <dbReference type="SAM" id="Phobius"/>
    </source>
</evidence>
<evidence type="ECO:0000313" key="4">
    <source>
        <dbReference type="Proteomes" id="UP000536604"/>
    </source>
</evidence>
<keyword evidence="2" id="KW-0472">Membrane</keyword>
<feature type="compositionally biased region" description="Pro residues" evidence="1">
    <location>
        <begin position="33"/>
        <end position="62"/>
    </location>
</feature>
<keyword evidence="3" id="KW-0808">Transferase</keyword>
<evidence type="ECO:0000313" key="3">
    <source>
        <dbReference type="EMBL" id="MBB6122197.1"/>
    </source>
</evidence>
<organism evidence="3 4">
    <name type="scientific">Nocardiopsis algeriensis</name>
    <dbReference type="NCBI Taxonomy" id="1478215"/>
    <lineage>
        <taxon>Bacteria</taxon>
        <taxon>Bacillati</taxon>
        <taxon>Actinomycetota</taxon>
        <taxon>Actinomycetes</taxon>
        <taxon>Streptosporangiales</taxon>
        <taxon>Nocardiopsidaceae</taxon>
        <taxon>Nocardiopsis</taxon>
    </lineage>
</organism>
<name>A0A841IU35_9ACTN</name>
<evidence type="ECO:0000256" key="1">
    <source>
        <dbReference type="SAM" id="MobiDB-lite"/>
    </source>
</evidence>
<proteinExistence type="predicted"/>
<accession>A0A841IU35</accession>
<keyword evidence="3" id="KW-0012">Acyltransferase</keyword>
<protein>
    <submittedName>
        <fullName evidence="3">Pyruvate/2-oxoglutarate dehydrogenase complex dihydrolipoamide acyltransferase (E2) component</fullName>
    </submittedName>
</protein>
<reference evidence="3 4" key="1">
    <citation type="submission" date="2020-08" db="EMBL/GenBank/DDBJ databases">
        <title>Genomic Encyclopedia of Type Strains, Phase III (KMG-III): the genomes of soil and plant-associated and newly described type strains.</title>
        <authorList>
            <person name="Whitman W."/>
        </authorList>
    </citation>
    <scope>NUCLEOTIDE SEQUENCE [LARGE SCALE GENOMIC DNA]</scope>
    <source>
        <strain evidence="3 4">CECT 8712</strain>
    </source>
</reference>
<dbReference type="RefSeq" id="WP_184293637.1">
    <property type="nucleotide sequence ID" value="NZ_JACHJO010000017.1"/>
</dbReference>
<dbReference type="Proteomes" id="UP000536604">
    <property type="component" value="Unassembled WGS sequence"/>
</dbReference>
<dbReference type="EMBL" id="JACHJO010000017">
    <property type="protein sequence ID" value="MBB6122197.1"/>
    <property type="molecule type" value="Genomic_DNA"/>
</dbReference>
<keyword evidence="2" id="KW-1133">Transmembrane helix</keyword>
<dbReference type="AlphaFoldDB" id="A0A841IU35"/>
<keyword evidence="4" id="KW-1185">Reference proteome</keyword>
<sequence>MGALPDPASPIPGTHHDHRRSPEAAPPLRAVPGPRPATAPEPEPTTPPAPPPPAPEPEPPAAQKPQARAPKETGGLDLERIARLRAWAGEHLRPPDLVHQAAPGLKHLWEQALKGDHLPDHRLLRAAEVVRLAVSLPVMAAAILLAWSMVSAARTAALLLGAAALWIVLGSLAGAITELL</sequence>
<dbReference type="GO" id="GO:0016746">
    <property type="term" value="F:acyltransferase activity"/>
    <property type="evidence" value="ECO:0007669"/>
    <property type="project" value="UniProtKB-KW"/>
</dbReference>
<gene>
    <name evidence="3" type="ORF">FHS13_004186</name>
</gene>
<comment type="caution">
    <text evidence="3">The sequence shown here is derived from an EMBL/GenBank/DDBJ whole genome shotgun (WGS) entry which is preliminary data.</text>
</comment>
<feature type="region of interest" description="Disordered" evidence="1">
    <location>
        <begin position="1"/>
        <end position="75"/>
    </location>
</feature>
<keyword evidence="2" id="KW-0812">Transmembrane</keyword>
<keyword evidence="3" id="KW-0670">Pyruvate</keyword>
<feature type="transmembrane region" description="Helical" evidence="2">
    <location>
        <begin position="129"/>
        <end position="150"/>
    </location>
</feature>